<dbReference type="RefSeq" id="WP_173414074.1">
    <property type="nucleotide sequence ID" value="NZ_CP054139.1"/>
</dbReference>
<reference evidence="2 3" key="1">
    <citation type="submission" date="2020-05" db="EMBL/GenBank/DDBJ databases">
        <title>Mucilaginibacter mali sp. nov.</title>
        <authorList>
            <person name="Kim H.S."/>
            <person name="Lee K.C."/>
            <person name="Suh M.K."/>
            <person name="Kim J.-S."/>
            <person name="Han K.-I."/>
            <person name="Eom M.K."/>
            <person name="Shin Y.K."/>
            <person name="Lee J.-S."/>
        </authorList>
    </citation>
    <scope>NUCLEOTIDE SEQUENCE [LARGE SCALE GENOMIC DNA]</scope>
    <source>
        <strain evidence="2 3">G2-14</strain>
    </source>
</reference>
<gene>
    <name evidence="2" type="ORF">HQ865_06285</name>
</gene>
<evidence type="ECO:0000313" key="3">
    <source>
        <dbReference type="Proteomes" id="UP000505355"/>
    </source>
</evidence>
<protein>
    <recommendedName>
        <fullName evidence="4">Fibronectin type-III domain-containing protein</fullName>
    </recommendedName>
</protein>
<dbReference type="EMBL" id="CP054139">
    <property type="protein sequence ID" value="QKJ29380.1"/>
    <property type="molecule type" value="Genomic_DNA"/>
</dbReference>
<evidence type="ECO:0000313" key="2">
    <source>
        <dbReference type="EMBL" id="QKJ29380.1"/>
    </source>
</evidence>
<feature type="chain" id="PRO_5028996239" description="Fibronectin type-III domain-containing protein" evidence="1">
    <location>
        <begin position="21"/>
        <end position="233"/>
    </location>
</feature>
<evidence type="ECO:0008006" key="4">
    <source>
        <dbReference type="Google" id="ProtNLM"/>
    </source>
</evidence>
<dbReference type="InterPro" id="IPR036116">
    <property type="entry name" value="FN3_sf"/>
</dbReference>
<accession>A0A7D4UNV1</accession>
<dbReference type="PROSITE" id="PS51257">
    <property type="entry name" value="PROKAR_LIPOPROTEIN"/>
    <property type="match status" value="1"/>
</dbReference>
<dbReference type="InterPro" id="IPR013783">
    <property type="entry name" value="Ig-like_fold"/>
</dbReference>
<keyword evidence="3" id="KW-1185">Reference proteome</keyword>
<dbReference type="KEGG" id="mmab:HQ865_06285"/>
<evidence type="ECO:0000256" key="1">
    <source>
        <dbReference type="SAM" id="SignalP"/>
    </source>
</evidence>
<dbReference type="Gene3D" id="2.60.40.10">
    <property type="entry name" value="Immunoglobulins"/>
    <property type="match status" value="1"/>
</dbReference>
<keyword evidence="1" id="KW-0732">Signal</keyword>
<sequence>MKNICLLFLALLFASSCGKKQSDSPPDPVPAVIVPGKSSLLLPAANAVCTTGSVVSNTQSVIDFSWTATDHTDSYTIVIKNLLTAATVQQNVTTNRTQATLDRNTPYSWYVTSTSLSASATTQSDISKFYNAGPAVVDYAPFPAELTAPAFAATISAGNINLTWKGSSTENDIAGYDVYLGTSSNPPLYKNNVTDMFLNNVPVTAGTQYYWRVATRDTQGNASTSDTYQFKTN</sequence>
<feature type="signal peptide" evidence="1">
    <location>
        <begin position="1"/>
        <end position="20"/>
    </location>
</feature>
<dbReference type="Proteomes" id="UP000505355">
    <property type="component" value="Chromosome"/>
</dbReference>
<proteinExistence type="predicted"/>
<dbReference type="AlphaFoldDB" id="A0A7D4UNV1"/>
<name>A0A7D4UNV1_9SPHI</name>
<organism evidence="2 3">
    <name type="scientific">Mucilaginibacter mali</name>
    <dbReference type="NCBI Taxonomy" id="2740462"/>
    <lineage>
        <taxon>Bacteria</taxon>
        <taxon>Pseudomonadati</taxon>
        <taxon>Bacteroidota</taxon>
        <taxon>Sphingobacteriia</taxon>
        <taxon>Sphingobacteriales</taxon>
        <taxon>Sphingobacteriaceae</taxon>
        <taxon>Mucilaginibacter</taxon>
    </lineage>
</organism>
<dbReference type="SUPFAM" id="SSF49265">
    <property type="entry name" value="Fibronectin type III"/>
    <property type="match status" value="1"/>
</dbReference>